<dbReference type="AlphaFoldDB" id="A0A7X5UAX8"/>
<evidence type="ECO:0000313" key="1">
    <source>
        <dbReference type="EMBL" id="NII07181.1"/>
    </source>
</evidence>
<protein>
    <submittedName>
        <fullName evidence="1">Uncharacterized protein</fullName>
    </submittedName>
</protein>
<reference evidence="1 2" key="1">
    <citation type="submission" date="2020-03" db="EMBL/GenBank/DDBJ databases">
        <authorList>
            <person name="Lai Q."/>
        </authorList>
    </citation>
    <scope>NUCLEOTIDE SEQUENCE [LARGE SCALE GENOMIC DNA]</scope>
    <source>
        <strain evidence="1 2">CCUG 25036</strain>
    </source>
</reference>
<dbReference type="PROSITE" id="PS51318">
    <property type="entry name" value="TAT"/>
    <property type="match status" value="1"/>
</dbReference>
<comment type="caution">
    <text evidence="1">The sequence shown here is derived from an EMBL/GenBank/DDBJ whole genome shotgun (WGS) entry which is preliminary data.</text>
</comment>
<proteinExistence type="predicted"/>
<sequence length="46" mass="5243">MNEHVDQRRRTLLRSSGFTGAMALVLSWVPLARAAVALKWRFSLVM</sequence>
<dbReference type="RefSeq" id="WP_166948850.1">
    <property type="nucleotide sequence ID" value="NZ_JAARLZ010000006.1"/>
</dbReference>
<keyword evidence="2" id="KW-1185">Reference proteome</keyword>
<dbReference type="InterPro" id="IPR006311">
    <property type="entry name" value="TAT_signal"/>
</dbReference>
<dbReference type="Proteomes" id="UP000490980">
    <property type="component" value="Unassembled WGS sequence"/>
</dbReference>
<gene>
    <name evidence="1" type="ORF">HBF25_12385</name>
</gene>
<organism evidence="1 2">
    <name type="scientific">Luteibacter anthropi</name>
    <dbReference type="NCBI Taxonomy" id="564369"/>
    <lineage>
        <taxon>Bacteria</taxon>
        <taxon>Pseudomonadati</taxon>
        <taxon>Pseudomonadota</taxon>
        <taxon>Gammaproteobacteria</taxon>
        <taxon>Lysobacterales</taxon>
        <taxon>Rhodanobacteraceae</taxon>
        <taxon>Luteibacter</taxon>
    </lineage>
</organism>
<accession>A0A7X5UAX8</accession>
<evidence type="ECO:0000313" key="2">
    <source>
        <dbReference type="Proteomes" id="UP000490980"/>
    </source>
</evidence>
<name>A0A7X5UAX8_9GAMM</name>
<dbReference type="EMBL" id="JAARLZ010000006">
    <property type="protein sequence ID" value="NII07181.1"/>
    <property type="molecule type" value="Genomic_DNA"/>
</dbReference>